<proteinExistence type="predicted"/>
<sequence>GRKTREVATAKETPQEKGVRIIAEKFKEFGVE</sequence>
<dbReference type="EMBL" id="LAZR01020604">
    <property type="protein sequence ID" value="KKL88299.1"/>
    <property type="molecule type" value="Genomic_DNA"/>
</dbReference>
<feature type="non-terminal residue" evidence="1">
    <location>
        <position position="1"/>
    </location>
</feature>
<dbReference type="AlphaFoldDB" id="A0A0F9FPA4"/>
<organism evidence="1">
    <name type="scientific">marine sediment metagenome</name>
    <dbReference type="NCBI Taxonomy" id="412755"/>
    <lineage>
        <taxon>unclassified sequences</taxon>
        <taxon>metagenomes</taxon>
        <taxon>ecological metagenomes</taxon>
    </lineage>
</organism>
<comment type="caution">
    <text evidence="1">The sequence shown here is derived from an EMBL/GenBank/DDBJ whole genome shotgun (WGS) entry which is preliminary data.</text>
</comment>
<name>A0A0F9FPA4_9ZZZZ</name>
<accession>A0A0F9FPA4</accession>
<protein>
    <submittedName>
        <fullName evidence="1">Uncharacterized protein</fullName>
    </submittedName>
</protein>
<reference evidence="1" key="1">
    <citation type="journal article" date="2015" name="Nature">
        <title>Complex archaea that bridge the gap between prokaryotes and eukaryotes.</title>
        <authorList>
            <person name="Spang A."/>
            <person name="Saw J.H."/>
            <person name="Jorgensen S.L."/>
            <person name="Zaremba-Niedzwiedzka K."/>
            <person name="Martijn J."/>
            <person name="Lind A.E."/>
            <person name="van Eijk R."/>
            <person name="Schleper C."/>
            <person name="Guy L."/>
            <person name="Ettema T.J."/>
        </authorList>
    </citation>
    <scope>NUCLEOTIDE SEQUENCE</scope>
</reference>
<evidence type="ECO:0000313" key="1">
    <source>
        <dbReference type="EMBL" id="KKL88299.1"/>
    </source>
</evidence>
<gene>
    <name evidence="1" type="ORF">LCGC14_1926130</name>
</gene>